<feature type="region of interest" description="Disordered" evidence="9">
    <location>
        <begin position="589"/>
        <end position="642"/>
    </location>
</feature>
<evidence type="ECO:0000259" key="10">
    <source>
        <dbReference type="PROSITE" id="PS51030"/>
    </source>
</evidence>
<protein>
    <submittedName>
        <fullName evidence="11">KNIRPS2</fullName>
    </submittedName>
</protein>
<keyword evidence="6" id="KW-0804">Transcription</keyword>
<dbReference type="Pfam" id="PF00105">
    <property type="entry name" value="zf-C4"/>
    <property type="match status" value="1"/>
</dbReference>
<dbReference type="EMBL" id="JQ841041">
    <property type="protein sequence ID" value="AFM30922.1"/>
    <property type="molecule type" value="mRNA"/>
</dbReference>
<feature type="compositionally biased region" description="Low complexity" evidence="9">
    <location>
        <begin position="320"/>
        <end position="331"/>
    </location>
</feature>
<reference evidence="11" key="1">
    <citation type="journal article" date="2013" name="Mol. Biol. Evol.">
        <title>The Evolution of the knirps Family of Transcription Factors in Arthropods.</title>
        <authorList>
            <person name="Naggan Perl T."/>
            <person name="Schmid B.G."/>
            <person name="Schwirz J."/>
            <person name="Chipman A.D."/>
        </authorList>
    </citation>
    <scope>NUCLEOTIDE SEQUENCE</scope>
</reference>
<evidence type="ECO:0000256" key="8">
    <source>
        <dbReference type="ARBA" id="ARBA00023242"/>
    </source>
</evidence>
<organism evidence="11">
    <name type="scientific">Parhyale hawaiensis</name>
    <dbReference type="NCBI Taxonomy" id="317513"/>
    <lineage>
        <taxon>Eukaryota</taxon>
        <taxon>Metazoa</taxon>
        <taxon>Ecdysozoa</taxon>
        <taxon>Arthropoda</taxon>
        <taxon>Crustacea</taxon>
        <taxon>Multicrustacea</taxon>
        <taxon>Malacostraca</taxon>
        <taxon>Eumalacostraca</taxon>
        <taxon>Peracarida</taxon>
        <taxon>Amphipoda</taxon>
        <taxon>Senticaudata</taxon>
        <taxon>Talitrida</taxon>
        <taxon>Hyaloidea</taxon>
        <taxon>Hyalidae</taxon>
        <taxon>Parhyale</taxon>
    </lineage>
</organism>
<evidence type="ECO:0000256" key="5">
    <source>
        <dbReference type="ARBA" id="ARBA00023125"/>
    </source>
</evidence>
<keyword evidence="8" id="KW-0539">Nucleus</keyword>
<dbReference type="SMART" id="SM00399">
    <property type="entry name" value="ZnF_C4"/>
    <property type="match status" value="1"/>
</dbReference>
<keyword evidence="1" id="KW-0479">Metal-binding</keyword>
<dbReference type="InterPro" id="IPR001628">
    <property type="entry name" value="Znf_hrmn_rcpt"/>
</dbReference>
<gene>
    <name evidence="11" type="primary">kni2</name>
</gene>
<keyword evidence="3" id="KW-0862">Zinc</keyword>
<sequence length="692" mass="75681">MNQLCKVCAEPAAGFHFGAFTCEGCKSFFGRTYNNLSQIHECKNGGQCVINKQNRTSCKACRLRKCLVVGMSKTGSRYGRRSNWFKIHCLLQEQCGYSGTVGQLPTFRSPVTPTLQDGSLPFVNTQLRDALRMDVPLTPVEHSASPSPRIPITSAAPGGVCIRPPTSVEMGPAGVTVSEPHLSPNFPMGQIGAVERRTQEETLNALRRGVGMPGSELEATYREQILEALRRSHNMQPPRLLDPSAVQTLRRSPPIAEPVRRIGAEYERVRGVFAEAEIRMNSNPPYDWDPRLQEAPVFSEASVVKSESPHSSKVALSVSVSTSQEVDSSSSNQIKIECSRSETETGSKSTPEVKSERRSVGNRSPVSLTPKSQASARLQDETGAPMTEEERLSFLKSASKISANNTATRDGSAVNSFHGIPGLFPHRSSSRDDILYGPLNNNIFPFASYPPVWPSILPFPSLAKIYPPPPFSSPAVSGAPISLDGFKSPLYLPTELRNTVLPNTLPDVTKEDSSNKKRILDAILQVQRESACGPRSPLGGLSPPGVTLALSLPQHVTTSTSTLPMVTATTTTSTAPGEQPIDLTVRRKRKMAKRDIMYQPNESDPQEGMEDEYEQEQKDDADPKEESILKDEEVLEEEPVDERVSKEILVKGTSEIVDLKTSLECAQSLPEPRFEVPMKIMKLETAGDGLIT</sequence>
<evidence type="ECO:0000256" key="6">
    <source>
        <dbReference type="ARBA" id="ARBA00023163"/>
    </source>
</evidence>
<accession>I6QQ43</accession>
<keyword evidence="4" id="KW-0805">Transcription regulation</keyword>
<feature type="compositionally biased region" description="Basic and acidic residues" evidence="9">
    <location>
        <begin position="615"/>
        <end position="632"/>
    </location>
</feature>
<proteinExistence type="evidence at transcript level"/>
<dbReference type="PROSITE" id="PS00031">
    <property type="entry name" value="NUCLEAR_REC_DBD_1"/>
    <property type="match status" value="1"/>
</dbReference>
<feature type="compositionally biased region" description="Basic and acidic residues" evidence="9">
    <location>
        <begin position="337"/>
        <end position="359"/>
    </location>
</feature>
<keyword evidence="5" id="KW-0238">DNA-binding</keyword>
<keyword evidence="7" id="KW-0675">Receptor</keyword>
<evidence type="ECO:0000256" key="7">
    <source>
        <dbReference type="ARBA" id="ARBA00023170"/>
    </source>
</evidence>
<evidence type="ECO:0000256" key="9">
    <source>
        <dbReference type="SAM" id="MobiDB-lite"/>
    </source>
</evidence>
<dbReference type="PROSITE" id="PS51030">
    <property type="entry name" value="NUCLEAR_REC_DBD_2"/>
    <property type="match status" value="1"/>
</dbReference>
<evidence type="ECO:0000256" key="1">
    <source>
        <dbReference type="ARBA" id="ARBA00022723"/>
    </source>
</evidence>
<evidence type="ECO:0000256" key="3">
    <source>
        <dbReference type="ARBA" id="ARBA00022833"/>
    </source>
</evidence>
<dbReference type="InterPro" id="IPR013088">
    <property type="entry name" value="Znf_NHR/GATA"/>
</dbReference>
<dbReference type="Gene3D" id="3.30.50.10">
    <property type="entry name" value="Erythroid Transcription Factor GATA-1, subunit A"/>
    <property type="match status" value="1"/>
</dbReference>
<evidence type="ECO:0000256" key="2">
    <source>
        <dbReference type="ARBA" id="ARBA00022771"/>
    </source>
</evidence>
<feature type="domain" description="Nuclear receptor" evidence="10">
    <location>
        <begin position="2"/>
        <end position="78"/>
    </location>
</feature>
<dbReference type="PANTHER" id="PTHR48092">
    <property type="entry name" value="KNIRPS-RELATED PROTEIN-RELATED"/>
    <property type="match status" value="1"/>
</dbReference>
<evidence type="ECO:0000313" key="11">
    <source>
        <dbReference type="EMBL" id="AFM30922.1"/>
    </source>
</evidence>
<dbReference type="SUPFAM" id="SSF57716">
    <property type="entry name" value="Glucocorticoid receptor-like (DNA-binding domain)"/>
    <property type="match status" value="1"/>
</dbReference>
<name>I6QQ43_9CRUS</name>
<evidence type="ECO:0000256" key="4">
    <source>
        <dbReference type="ARBA" id="ARBA00023015"/>
    </source>
</evidence>
<dbReference type="InterPro" id="IPR050200">
    <property type="entry name" value="Nuclear_hormone_rcpt_NR3"/>
</dbReference>
<keyword evidence="2" id="KW-0863">Zinc-finger</keyword>
<dbReference type="PRINTS" id="PR00047">
    <property type="entry name" value="STROIDFINGER"/>
</dbReference>
<feature type="region of interest" description="Disordered" evidence="9">
    <location>
        <begin position="320"/>
        <end position="390"/>
    </location>
</feature>
<dbReference type="GO" id="GO:0043565">
    <property type="term" value="F:sequence-specific DNA binding"/>
    <property type="evidence" value="ECO:0007669"/>
    <property type="project" value="InterPro"/>
</dbReference>
<dbReference type="AlphaFoldDB" id="I6QQ43"/>
<dbReference type="GO" id="GO:0008270">
    <property type="term" value="F:zinc ion binding"/>
    <property type="evidence" value="ECO:0007669"/>
    <property type="project" value="UniProtKB-KW"/>
</dbReference>
<feature type="compositionally biased region" description="Acidic residues" evidence="9">
    <location>
        <begin position="604"/>
        <end position="614"/>
    </location>
</feature>
<dbReference type="GO" id="GO:0003700">
    <property type="term" value="F:DNA-binding transcription factor activity"/>
    <property type="evidence" value="ECO:0007669"/>
    <property type="project" value="InterPro"/>
</dbReference>
<feature type="compositionally biased region" description="Polar residues" evidence="9">
    <location>
        <begin position="361"/>
        <end position="376"/>
    </location>
</feature>